<evidence type="ECO:0000313" key="10">
    <source>
        <dbReference type="Proteomes" id="UP000290900"/>
    </source>
</evidence>
<feature type="transmembrane region" description="Helical" evidence="7">
    <location>
        <begin position="448"/>
        <end position="465"/>
    </location>
</feature>
<evidence type="ECO:0000256" key="2">
    <source>
        <dbReference type="ARBA" id="ARBA00022448"/>
    </source>
</evidence>
<feature type="transmembrane region" description="Helical" evidence="7">
    <location>
        <begin position="393"/>
        <end position="409"/>
    </location>
</feature>
<dbReference type="AlphaFoldDB" id="A0A448YLV6"/>
<dbReference type="InterPro" id="IPR020846">
    <property type="entry name" value="MFS_dom"/>
</dbReference>
<dbReference type="EMBL" id="CAACVR010000013">
    <property type="protein sequence ID" value="VEU21866.1"/>
    <property type="molecule type" value="Genomic_DNA"/>
</dbReference>
<feature type="transmembrane region" description="Helical" evidence="7">
    <location>
        <begin position="146"/>
        <end position="169"/>
    </location>
</feature>
<accession>A0A448YLV6</accession>
<dbReference type="InParanoid" id="A0A448YLV6"/>
<feature type="transmembrane region" description="Helical" evidence="7">
    <location>
        <begin position="477"/>
        <end position="499"/>
    </location>
</feature>
<feature type="region of interest" description="Disordered" evidence="6">
    <location>
        <begin position="1"/>
        <end position="29"/>
    </location>
</feature>
<keyword evidence="4 7" id="KW-1133">Transmembrane helix</keyword>
<dbReference type="STRING" id="13370.A0A448YLV6"/>
<dbReference type="PANTHER" id="PTHR23511:SF4">
    <property type="entry name" value="MAJOR FACILITATOR SUPERFAMILY (MFS) PROFILE DOMAIN-CONTAINING PROTEIN"/>
    <property type="match status" value="1"/>
</dbReference>
<dbReference type="CDD" id="cd17316">
    <property type="entry name" value="MFS_SV2_like"/>
    <property type="match status" value="1"/>
</dbReference>
<dbReference type="Gene3D" id="1.20.1250.20">
    <property type="entry name" value="MFS general substrate transporter like domains"/>
    <property type="match status" value="1"/>
</dbReference>
<feature type="transmembrane region" description="Helical" evidence="7">
    <location>
        <begin position="350"/>
        <end position="373"/>
    </location>
</feature>
<keyword evidence="2" id="KW-0813">Transport</keyword>
<dbReference type="Pfam" id="PF07690">
    <property type="entry name" value="MFS_1"/>
    <property type="match status" value="1"/>
</dbReference>
<evidence type="ECO:0000256" key="4">
    <source>
        <dbReference type="ARBA" id="ARBA00022989"/>
    </source>
</evidence>
<protein>
    <submittedName>
        <fullName evidence="9">DEKNAAC102879</fullName>
    </submittedName>
</protein>
<evidence type="ECO:0000256" key="5">
    <source>
        <dbReference type="ARBA" id="ARBA00023136"/>
    </source>
</evidence>
<dbReference type="GO" id="GO:0016020">
    <property type="term" value="C:membrane"/>
    <property type="evidence" value="ECO:0007669"/>
    <property type="project" value="UniProtKB-SubCell"/>
</dbReference>
<dbReference type="SUPFAM" id="SSF103473">
    <property type="entry name" value="MFS general substrate transporter"/>
    <property type="match status" value="1"/>
</dbReference>
<proteinExistence type="predicted"/>
<sequence length="535" mass="59002">MADTDNGKERVEPSGRSKPESSMQETDLLEVGEGSISSETLVDMTEVEGEDPALSKKVHLINNAIDEIGFTWMHAVLFCIAGFGYSADSQMEVIQASVYRYVDLQFRGPGTYPLATQISYAALVTGCIVFGFGADLIGRKICFNSSLILSSVFGLFTGGAGSYAIYVIFFFLSELAAGGNLSIDISVFMEYLPSKYQYLNTTMAAWWGVGQTIAALMAWAFIPNNSCSPDATTCTSRENRGWRYVWYVNSAMILFVGLVRLFILRLKETPKFLVSNGRDREAYENLLSIAKKYNRKCSLTLEDLTECGEIKEDYYDPAKHGRSLKKLTQTIGDHIKILFSSRKVTRSTTLLLLSWAIIGLAYSTFYNFLYIYIAAHGASGLNSKFITYRNGTIDNMVGIFGPIAAGWLIKIPRVGRRGTMIFGSLSGMAVVFAYTTCRTAAADAGFGSATYFFINIYYACLYAYTPEVFPTRARTTGVALCMICGRVAGAFSTVIYWYSSAINPATPIWVCGALIGCLSILAFFMPFEPSKQRTV</sequence>
<evidence type="ECO:0000313" key="9">
    <source>
        <dbReference type="EMBL" id="VEU21866.1"/>
    </source>
</evidence>
<gene>
    <name evidence="9" type="ORF">BRENAR_LOCUS2598</name>
</gene>
<feature type="transmembrane region" description="Helical" evidence="7">
    <location>
        <begin position="204"/>
        <end position="222"/>
    </location>
</feature>
<evidence type="ECO:0000256" key="7">
    <source>
        <dbReference type="SAM" id="Phobius"/>
    </source>
</evidence>
<feature type="transmembrane region" description="Helical" evidence="7">
    <location>
        <begin position="64"/>
        <end position="85"/>
    </location>
</feature>
<feature type="compositionally biased region" description="Basic and acidic residues" evidence="6">
    <location>
        <begin position="1"/>
        <end position="19"/>
    </location>
</feature>
<dbReference type="InterPro" id="IPR011701">
    <property type="entry name" value="MFS"/>
</dbReference>
<organism evidence="9 10">
    <name type="scientific">Brettanomyces naardenensis</name>
    <name type="common">Yeast</name>
    <dbReference type="NCBI Taxonomy" id="13370"/>
    <lineage>
        <taxon>Eukaryota</taxon>
        <taxon>Fungi</taxon>
        <taxon>Dikarya</taxon>
        <taxon>Ascomycota</taxon>
        <taxon>Saccharomycotina</taxon>
        <taxon>Pichiomycetes</taxon>
        <taxon>Pichiales</taxon>
        <taxon>Pichiaceae</taxon>
        <taxon>Brettanomyces</taxon>
    </lineage>
</organism>
<feature type="transmembrane region" description="Helical" evidence="7">
    <location>
        <begin position="244"/>
        <end position="263"/>
    </location>
</feature>
<keyword evidence="10" id="KW-1185">Reference proteome</keyword>
<dbReference type="Proteomes" id="UP000290900">
    <property type="component" value="Unassembled WGS sequence"/>
</dbReference>
<evidence type="ECO:0000259" key="8">
    <source>
        <dbReference type="PROSITE" id="PS50850"/>
    </source>
</evidence>
<keyword evidence="3 7" id="KW-0812">Transmembrane</keyword>
<feature type="transmembrane region" description="Helical" evidence="7">
    <location>
        <begin position="114"/>
        <end position="134"/>
    </location>
</feature>
<dbReference type="InterPro" id="IPR036259">
    <property type="entry name" value="MFS_trans_sf"/>
</dbReference>
<reference evidence="9 10" key="1">
    <citation type="submission" date="2018-12" db="EMBL/GenBank/DDBJ databases">
        <authorList>
            <person name="Tiukova I."/>
            <person name="Dainat J."/>
        </authorList>
    </citation>
    <scope>NUCLEOTIDE SEQUENCE [LARGE SCALE GENOMIC DNA]</scope>
</reference>
<name>A0A448YLV6_BRENA</name>
<dbReference type="PANTHER" id="PTHR23511">
    <property type="entry name" value="SYNAPTIC VESICLE GLYCOPROTEIN 2"/>
    <property type="match status" value="1"/>
</dbReference>
<dbReference type="GO" id="GO:0022857">
    <property type="term" value="F:transmembrane transporter activity"/>
    <property type="evidence" value="ECO:0007669"/>
    <property type="project" value="InterPro"/>
</dbReference>
<feature type="transmembrane region" description="Helical" evidence="7">
    <location>
        <begin position="505"/>
        <end position="527"/>
    </location>
</feature>
<evidence type="ECO:0000256" key="6">
    <source>
        <dbReference type="SAM" id="MobiDB-lite"/>
    </source>
</evidence>
<evidence type="ECO:0000256" key="1">
    <source>
        <dbReference type="ARBA" id="ARBA00004141"/>
    </source>
</evidence>
<dbReference type="PROSITE" id="PS50850">
    <property type="entry name" value="MFS"/>
    <property type="match status" value="1"/>
</dbReference>
<keyword evidence="5 7" id="KW-0472">Membrane</keyword>
<feature type="transmembrane region" description="Helical" evidence="7">
    <location>
        <begin position="421"/>
        <end position="442"/>
    </location>
</feature>
<evidence type="ECO:0000256" key="3">
    <source>
        <dbReference type="ARBA" id="ARBA00022692"/>
    </source>
</evidence>
<comment type="subcellular location">
    <subcellularLocation>
        <location evidence="1">Membrane</location>
        <topology evidence="1">Multi-pass membrane protein</topology>
    </subcellularLocation>
</comment>
<feature type="domain" description="Major facilitator superfamily (MFS) profile" evidence="8">
    <location>
        <begin position="74"/>
        <end position="530"/>
    </location>
</feature>
<dbReference type="OrthoDB" id="3936150at2759"/>